<reference evidence="2" key="1">
    <citation type="journal article" date="2020" name="mSystems">
        <title>Genome- and Community-Level Interaction Insights into Carbon Utilization and Element Cycling Functions of Hydrothermarchaeota in Hydrothermal Sediment.</title>
        <authorList>
            <person name="Zhou Z."/>
            <person name="Liu Y."/>
            <person name="Xu W."/>
            <person name="Pan J."/>
            <person name="Luo Z.H."/>
            <person name="Li M."/>
        </authorList>
    </citation>
    <scope>NUCLEOTIDE SEQUENCE [LARGE SCALE GENOMIC DNA]</scope>
    <source>
        <strain evidence="2">HyVt-28</strain>
    </source>
</reference>
<dbReference type="AlphaFoldDB" id="A0A7V0Q5F7"/>
<feature type="domain" description="Uracil-DNA glycosylase-like" evidence="1">
    <location>
        <begin position="93"/>
        <end position="195"/>
    </location>
</feature>
<dbReference type="Proteomes" id="UP000886381">
    <property type="component" value="Unassembled WGS sequence"/>
</dbReference>
<dbReference type="CDD" id="cd10035">
    <property type="entry name" value="UDG_like"/>
    <property type="match status" value="1"/>
</dbReference>
<evidence type="ECO:0000259" key="1">
    <source>
        <dbReference type="Pfam" id="PF03167"/>
    </source>
</evidence>
<accession>A0A7V0Q5F7</accession>
<name>A0A7V0Q5F7_UNCW3</name>
<dbReference type="InterPro" id="IPR036895">
    <property type="entry name" value="Uracil-DNA_glycosylase-like_sf"/>
</dbReference>
<proteinExistence type="predicted"/>
<dbReference type="Pfam" id="PF03167">
    <property type="entry name" value="UDG"/>
    <property type="match status" value="1"/>
</dbReference>
<organism evidence="2">
    <name type="scientific">candidate division WOR-3 bacterium</name>
    <dbReference type="NCBI Taxonomy" id="2052148"/>
    <lineage>
        <taxon>Bacteria</taxon>
        <taxon>Bacteria division WOR-3</taxon>
    </lineage>
</organism>
<comment type="caution">
    <text evidence="2">The sequence shown here is derived from an EMBL/GenBank/DDBJ whole genome shotgun (WGS) entry which is preliminary data.</text>
</comment>
<dbReference type="SUPFAM" id="SSF52141">
    <property type="entry name" value="Uracil-DNA glycosylase-like"/>
    <property type="match status" value="1"/>
</dbReference>
<protein>
    <recommendedName>
        <fullName evidence="1">Uracil-DNA glycosylase-like domain-containing protein</fullName>
    </recommendedName>
</protein>
<gene>
    <name evidence="2" type="ORF">ENH14_00750</name>
</gene>
<dbReference type="Gene3D" id="3.40.470.10">
    <property type="entry name" value="Uracil-DNA glycosylase-like domain"/>
    <property type="match status" value="1"/>
</dbReference>
<dbReference type="InterPro" id="IPR005122">
    <property type="entry name" value="Uracil-DNA_glycosylase-like"/>
</dbReference>
<dbReference type="EMBL" id="DRDR01000035">
    <property type="protein sequence ID" value="HDL59964.1"/>
    <property type="molecule type" value="Genomic_DNA"/>
</dbReference>
<sequence length="226" mass="25956">MNEIKRFIEKLKNIPGSADVFNQYRDNIPGLDIPQGASIRSKNLELYLNAMKDSPILLLGEAAGYKGARFSGVPMFSERQIVEKEIPELSHLPLKRTSTRTRPFSEPTATIVRKALREYSVKVIIWNLFPLHPHKPHDYLSNRPLRKQERILGLEFLLEFLKIIKPEFIIACGKIAENALREAGIDAFPVRHPANGGKRRFLEGLEEAMKIYLKKNAKMRSHKHHN</sequence>
<evidence type="ECO:0000313" key="2">
    <source>
        <dbReference type="EMBL" id="HDL59964.1"/>
    </source>
</evidence>